<proteinExistence type="predicted"/>
<dbReference type="Proteomes" id="UP000825051">
    <property type="component" value="Chromosome"/>
</dbReference>
<sequence length="93" mass="9933">MNSVNAWGFLGLGAIMQLLPAAAPGWFPAGADGASAQALWLQLMGWVQSAVALSYFGALGWTRLQRQAARWQLARERRAGPVLLPANRTAGAR</sequence>
<keyword evidence="1" id="KW-0812">Transmembrane</keyword>
<dbReference type="EMBL" id="CP080507">
    <property type="protein sequence ID" value="QYM78223.1"/>
    <property type="molecule type" value="Genomic_DNA"/>
</dbReference>
<evidence type="ECO:0000313" key="2">
    <source>
        <dbReference type="EMBL" id="QYM78223.1"/>
    </source>
</evidence>
<dbReference type="KEGG" id="ole:K0B96_13050"/>
<dbReference type="RefSeq" id="WP_220161327.1">
    <property type="nucleotide sequence ID" value="NZ_CP080507.1"/>
</dbReference>
<reference evidence="2" key="1">
    <citation type="submission" date="2021-08" db="EMBL/GenBank/DDBJ databases">
        <title>Genome of a novel bacterium of the phylum Verrucomicrobia, Oleiharenicola sp. KSB-15.</title>
        <authorList>
            <person name="Chung J.-H."/>
            <person name="Ahn J.-H."/>
            <person name="Yoon Y."/>
            <person name="Kim D.-Y."/>
            <person name="An S.-H."/>
            <person name="Park I."/>
            <person name="Yeon J."/>
        </authorList>
    </citation>
    <scope>NUCLEOTIDE SEQUENCE</scope>
    <source>
        <strain evidence="2">KSB-15</strain>
    </source>
</reference>
<feature type="transmembrane region" description="Helical" evidence="1">
    <location>
        <begin position="43"/>
        <end position="62"/>
    </location>
</feature>
<evidence type="ECO:0000256" key="1">
    <source>
        <dbReference type="SAM" id="Phobius"/>
    </source>
</evidence>
<protein>
    <submittedName>
        <fullName evidence="2">Uncharacterized protein</fullName>
    </submittedName>
</protein>
<keyword evidence="3" id="KW-1185">Reference proteome</keyword>
<evidence type="ECO:0000313" key="3">
    <source>
        <dbReference type="Proteomes" id="UP000825051"/>
    </source>
</evidence>
<keyword evidence="1" id="KW-0472">Membrane</keyword>
<keyword evidence="1" id="KW-1133">Transmembrane helix</keyword>
<organism evidence="2 3">
    <name type="scientific">Horticoccus luteus</name>
    <dbReference type="NCBI Taxonomy" id="2862869"/>
    <lineage>
        <taxon>Bacteria</taxon>
        <taxon>Pseudomonadati</taxon>
        <taxon>Verrucomicrobiota</taxon>
        <taxon>Opitutia</taxon>
        <taxon>Opitutales</taxon>
        <taxon>Opitutaceae</taxon>
        <taxon>Horticoccus</taxon>
    </lineage>
</organism>
<dbReference type="AlphaFoldDB" id="A0A8F9TTX6"/>
<accession>A0A8F9TTX6</accession>
<name>A0A8F9TTX6_9BACT</name>
<gene>
    <name evidence="2" type="ORF">K0B96_13050</name>
</gene>